<sequence length="1111" mass="126437">FKDKVLLVQAQANGQVLQEEELEFLADPGTLKSSSNQMVITNNAAYQVDDLDAYDLDFDEINSAKIAHMANLSHYGSDNLAEDKKNRLMRIDELHKFSDGTLNDVRNALDDRLKGIRMQYLPSTIWRKGDKDRAAAMIQAIEKMLKTRRIMRSLEKFVGRRLLLGHKNYFVSDLLIDFQIKFSVSIGEIVTHWFTLIVLSALRRSGNENMMGLVILILRSILTDLQKLHILHAGSGPTWLFDIDTLTKTMNYQPVTTGNKSNPSVGVQEQIVVEKAREENVQQYVLFPVWFSCSNNPQNTNGDAAFEVKEPEFEGRKPQFEVHVSRSSSAQIKKHDDKTNINEVNAADSLVPVVGQILTNSSDTFSASGPSNAAVSPTHGKSSYVNSSQYPDDPNMPELEDITYFDDKEDVSAEADFTNLEPSITFSHIPTTRVHKDHPMTQIIGDLSLATQTRSMTRVAKDQVVRIEAIRLFLAYASFMGFMVYQMDVKIYFLYGTIKEEVYVCQPLRFEDPDYPDKVYKVVKELYGLHQAPRVCSTNKDLCKAFEKLMKDKFQMSLMGELIFFLGLQVKQKQDGIFISQDKYVAEILRKFGLTDRKSASTHIDTKKPLLKDPDEFESFTYTNSYILKLLIDKKKVIITVTILQALVDKKKVIITEATIRDALLLDDAESIDCLPNEEIFTELSRMGYEKPSTKLTFYKVFFSPQWKFLIHTILQCMSAKRTSRNKFSSSMALAVICLSTSRKFNFFKAQVGDLSSHTTKYSSPALTQKVFANMRRVRKGFSGVDTPLFEGQDYSNSGNHKVKIEGEEVGRRNKVKVSKLRRLKKIETTQRVVTSDDTVMDDVSKQERIIADMDADVNVTLKDIAKDVAIDAEIKEKPAELQEVVEVVTTAKLITKVVTAASATITDVALQLTTAAATTLTTTPSTARRRKRVVIRDHEDTAIPFNIIYTESKSKDKGKGILDEVIEQVQMKEKEDNVVMRYQALKRKPQTEAQARKNMMIYLRNMVRFKMDYFKGMTYDDIGPIFEKKFNSNVAFLQKTKERMEEEDSKALKRISESQEDKATKREKLDEEVKELRKHLQIVPNDDDDVYTEATPLALKVPVVDYAIYT</sequence>
<dbReference type="InterPro" id="IPR013103">
    <property type="entry name" value="RVT_2"/>
</dbReference>
<gene>
    <name evidence="3" type="ORF">Tci_062071</name>
</gene>
<evidence type="ECO:0000259" key="2">
    <source>
        <dbReference type="Pfam" id="PF07727"/>
    </source>
</evidence>
<evidence type="ECO:0000256" key="1">
    <source>
        <dbReference type="SAM" id="MobiDB-lite"/>
    </source>
</evidence>
<accession>A0A6L2NV88</accession>
<protein>
    <recommendedName>
        <fullName evidence="2">Reverse transcriptase Ty1/copia-type domain-containing protein</fullName>
    </recommendedName>
</protein>
<feature type="region of interest" description="Disordered" evidence="1">
    <location>
        <begin position="365"/>
        <end position="393"/>
    </location>
</feature>
<feature type="region of interest" description="Disordered" evidence="1">
    <location>
        <begin position="1048"/>
        <end position="1070"/>
    </location>
</feature>
<proteinExistence type="predicted"/>
<feature type="domain" description="Reverse transcriptase Ty1/copia-type" evidence="2">
    <location>
        <begin position="463"/>
        <end position="538"/>
    </location>
</feature>
<reference evidence="3" key="1">
    <citation type="journal article" date="2019" name="Sci. Rep.">
        <title>Draft genome of Tanacetum cinerariifolium, the natural source of mosquito coil.</title>
        <authorList>
            <person name="Yamashiro T."/>
            <person name="Shiraishi A."/>
            <person name="Satake H."/>
            <person name="Nakayama K."/>
        </authorList>
    </citation>
    <scope>NUCLEOTIDE SEQUENCE</scope>
</reference>
<name>A0A6L2NV88_TANCI</name>
<dbReference type="EMBL" id="BKCJ010010108">
    <property type="protein sequence ID" value="GEU90093.1"/>
    <property type="molecule type" value="Genomic_DNA"/>
</dbReference>
<comment type="caution">
    <text evidence="3">The sequence shown here is derived from an EMBL/GenBank/DDBJ whole genome shotgun (WGS) entry which is preliminary data.</text>
</comment>
<dbReference type="AlphaFoldDB" id="A0A6L2NV88"/>
<evidence type="ECO:0000313" key="3">
    <source>
        <dbReference type="EMBL" id="GEU90093.1"/>
    </source>
</evidence>
<feature type="non-terminal residue" evidence="3">
    <location>
        <position position="1"/>
    </location>
</feature>
<dbReference type="Pfam" id="PF07727">
    <property type="entry name" value="RVT_2"/>
    <property type="match status" value="1"/>
</dbReference>
<organism evidence="3">
    <name type="scientific">Tanacetum cinerariifolium</name>
    <name type="common">Dalmatian daisy</name>
    <name type="synonym">Chrysanthemum cinerariifolium</name>
    <dbReference type="NCBI Taxonomy" id="118510"/>
    <lineage>
        <taxon>Eukaryota</taxon>
        <taxon>Viridiplantae</taxon>
        <taxon>Streptophyta</taxon>
        <taxon>Embryophyta</taxon>
        <taxon>Tracheophyta</taxon>
        <taxon>Spermatophyta</taxon>
        <taxon>Magnoliopsida</taxon>
        <taxon>eudicotyledons</taxon>
        <taxon>Gunneridae</taxon>
        <taxon>Pentapetalae</taxon>
        <taxon>asterids</taxon>
        <taxon>campanulids</taxon>
        <taxon>Asterales</taxon>
        <taxon>Asteraceae</taxon>
        <taxon>Asteroideae</taxon>
        <taxon>Anthemideae</taxon>
        <taxon>Anthemidinae</taxon>
        <taxon>Tanacetum</taxon>
    </lineage>
</organism>
<feature type="compositionally biased region" description="Polar residues" evidence="1">
    <location>
        <begin position="365"/>
        <end position="390"/>
    </location>
</feature>